<geneLocation type="mitochondrion" evidence="13"/>
<dbReference type="Pfam" id="PF00119">
    <property type="entry name" value="ATP-synt_A"/>
    <property type="match status" value="1"/>
</dbReference>
<keyword evidence="4" id="KW-0138">CF(0)</keyword>
<feature type="transmembrane region" description="Helical" evidence="12">
    <location>
        <begin position="151"/>
        <end position="175"/>
    </location>
</feature>
<evidence type="ECO:0000256" key="12">
    <source>
        <dbReference type="SAM" id="Phobius"/>
    </source>
</evidence>
<sequence>MMTNLFSTFDPSTSSNLSMNWLSLFIPSLMLPHIFWTKNNRFSIITKKIFYTLHLEFKNLLNWTFTNGITSLILSLIWLLTINNLMGLMPYIFTATSHMVISLTLALPLWLTLMLFGWINNTNKMFAHLLPNGTPPALMMFMILIETVSNIIRPITLSIRLSANMIAGHLLLTLLGNQGTIMNMKNNFLIINTQLVLLTLELAVAIIQGYVFIILISLYTTEVH</sequence>
<comment type="similarity">
    <text evidence="2">Belongs to the ATPase A chain family.</text>
</comment>
<evidence type="ECO:0000256" key="7">
    <source>
        <dbReference type="ARBA" id="ARBA00022989"/>
    </source>
</evidence>
<reference evidence="13" key="1">
    <citation type="journal article" date="2008" name="Mol. Biol. Evol.">
        <title>Parallel evolution of truncated transfer RNA genes in arachnid mitochondrial genomes.</title>
        <authorList>
            <person name="Masta S.E."/>
            <person name="Boore J.L."/>
        </authorList>
    </citation>
    <scope>NUCLEOTIDE SEQUENCE</scope>
</reference>
<dbReference type="PRINTS" id="PR00123">
    <property type="entry name" value="ATPASEA"/>
</dbReference>
<evidence type="ECO:0000256" key="10">
    <source>
        <dbReference type="ARBA" id="ARBA00023310"/>
    </source>
</evidence>
<evidence type="ECO:0000256" key="6">
    <source>
        <dbReference type="ARBA" id="ARBA00022781"/>
    </source>
</evidence>
<dbReference type="GO" id="GO:0045259">
    <property type="term" value="C:proton-transporting ATP synthase complex"/>
    <property type="evidence" value="ECO:0007669"/>
    <property type="project" value="UniProtKB-KW"/>
</dbReference>
<dbReference type="InterPro" id="IPR035908">
    <property type="entry name" value="F0_ATP_A_sf"/>
</dbReference>
<evidence type="ECO:0000256" key="3">
    <source>
        <dbReference type="ARBA" id="ARBA00022448"/>
    </source>
</evidence>
<keyword evidence="6" id="KW-0375">Hydrogen ion transport</keyword>
<dbReference type="InterPro" id="IPR023011">
    <property type="entry name" value="ATP_synth_F0_asu_AS"/>
</dbReference>
<dbReference type="GO" id="GO:0005743">
    <property type="term" value="C:mitochondrial inner membrane"/>
    <property type="evidence" value="ECO:0007669"/>
    <property type="project" value="UniProtKB-SubCell"/>
</dbReference>
<dbReference type="PROSITE" id="PS00449">
    <property type="entry name" value="ATPASE_A"/>
    <property type="match status" value="1"/>
</dbReference>
<dbReference type="SUPFAM" id="SSF81336">
    <property type="entry name" value="F1F0 ATP synthase subunit A"/>
    <property type="match status" value="1"/>
</dbReference>
<keyword evidence="13" id="KW-0496">Mitochondrion</keyword>
<evidence type="ECO:0000256" key="1">
    <source>
        <dbReference type="ARBA" id="ARBA00004141"/>
    </source>
</evidence>
<evidence type="ECO:0000256" key="11">
    <source>
        <dbReference type="RuleBase" id="RU004450"/>
    </source>
</evidence>
<dbReference type="NCBIfam" id="TIGR01131">
    <property type="entry name" value="ATP_synt_6_or_A"/>
    <property type="match status" value="1"/>
</dbReference>
<dbReference type="InterPro" id="IPR045083">
    <property type="entry name" value="ATP_synth_F0_asu_bact/mt"/>
</dbReference>
<dbReference type="AlphaFoldDB" id="B2CKY7"/>
<keyword evidence="8" id="KW-0406">Ion transport</keyword>
<dbReference type="InterPro" id="IPR000568">
    <property type="entry name" value="ATP_synth_F0_asu"/>
</dbReference>
<keyword evidence="5 12" id="KW-0812">Transmembrane</keyword>
<dbReference type="PANTHER" id="PTHR11410">
    <property type="entry name" value="ATP SYNTHASE SUBUNIT A"/>
    <property type="match status" value="1"/>
</dbReference>
<feature type="transmembrane region" description="Helical" evidence="12">
    <location>
        <begin position="100"/>
        <end position="119"/>
    </location>
</feature>
<keyword evidence="10" id="KW-0066">ATP synthesis</keyword>
<feature type="transmembrane region" description="Helical" evidence="12">
    <location>
        <begin position="195"/>
        <end position="219"/>
    </location>
</feature>
<dbReference type="EMBL" id="EU523757">
    <property type="protein sequence ID" value="ACA66082.1"/>
    <property type="molecule type" value="Genomic_DNA"/>
</dbReference>
<keyword evidence="3" id="KW-0813">Transport</keyword>
<comment type="subcellular location">
    <subcellularLocation>
        <location evidence="1">Membrane</location>
        <topology evidence="1">Multi-pass membrane protein</topology>
    </subcellularLocation>
    <subcellularLocation>
        <location evidence="11">Mitochondrion inner membrane</location>
        <topology evidence="11">Multi-pass membrane protein</topology>
    </subcellularLocation>
</comment>
<accession>B2CKY7</accession>
<evidence type="ECO:0000256" key="8">
    <source>
        <dbReference type="ARBA" id="ARBA00023065"/>
    </source>
</evidence>
<dbReference type="GO" id="GO:0046933">
    <property type="term" value="F:proton-transporting ATP synthase activity, rotational mechanism"/>
    <property type="evidence" value="ECO:0007669"/>
    <property type="project" value="TreeGrafter"/>
</dbReference>
<evidence type="ECO:0000256" key="9">
    <source>
        <dbReference type="ARBA" id="ARBA00023136"/>
    </source>
</evidence>
<name>B2CKY7_PHAOP</name>
<dbReference type="PANTHER" id="PTHR11410:SF0">
    <property type="entry name" value="ATP SYNTHASE SUBUNIT A"/>
    <property type="match status" value="1"/>
</dbReference>
<evidence type="ECO:0000256" key="2">
    <source>
        <dbReference type="ARBA" id="ARBA00006810"/>
    </source>
</evidence>
<dbReference type="CTD" id="4508"/>
<keyword evidence="9 12" id="KW-0472">Membrane</keyword>
<evidence type="ECO:0000313" key="13">
    <source>
        <dbReference type="EMBL" id="ACA66082.1"/>
    </source>
</evidence>
<evidence type="ECO:0000256" key="5">
    <source>
        <dbReference type="ARBA" id="ARBA00022692"/>
    </source>
</evidence>
<protein>
    <recommendedName>
        <fullName evidence="11">ATP synthase subunit a</fullName>
    </recommendedName>
</protein>
<feature type="transmembrane region" description="Helical" evidence="12">
    <location>
        <begin position="60"/>
        <end position="80"/>
    </location>
</feature>
<dbReference type="Gene3D" id="1.20.120.220">
    <property type="entry name" value="ATP synthase, F0 complex, subunit A"/>
    <property type="match status" value="1"/>
</dbReference>
<gene>
    <name evidence="13" type="primary">ATP6</name>
</gene>
<evidence type="ECO:0000256" key="4">
    <source>
        <dbReference type="ARBA" id="ARBA00022547"/>
    </source>
</evidence>
<feature type="transmembrane region" description="Helical" evidence="12">
    <location>
        <begin position="126"/>
        <end position="145"/>
    </location>
</feature>
<proteinExistence type="inferred from homology"/>
<dbReference type="GeneID" id="6335915"/>
<dbReference type="CDD" id="cd00310">
    <property type="entry name" value="ATP-synt_Fo_a_6"/>
    <property type="match status" value="1"/>
</dbReference>
<organism evidence="13">
    <name type="scientific">Phalangium opilio</name>
    <name type="common">Brown Daddy-long-legs</name>
    <dbReference type="NCBI Taxonomy" id="118624"/>
    <lineage>
        <taxon>Eukaryota</taxon>
        <taxon>Metazoa</taxon>
        <taxon>Ecdysozoa</taxon>
        <taxon>Arthropoda</taxon>
        <taxon>Chelicerata</taxon>
        <taxon>Arachnida</taxon>
        <taxon>Opiliones</taxon>
        <taxon>Palpatores</taxon>
        <taxon>Phalangioidea</taxon>
        <taxon>Phalangiidae</taxon>
        <taxon>Phalangium</taxon>
    </lineage>
</organism>
<dbReference type="RefSeq" id="YP_001936228.1">
    <property type="nucleotide sequence ID" value="NC_010766.1"/>
</dbReference>
<keyword evidence="7 12" id="KW-1133">Transmembrane helix</keyword>
<feature type="transmembrane region" description="Helical" evidence="12">
    <location>
        <begin position="20"/>
        <end position="39"/>
    </location>
</feature>